<organism evidence="1 2">
    <name type="scientific">Pseudomonas haemolytica</name>
    <dbReference type="NCBI Taxonomy" id="2600065"/>
    <lineage>
        <taxon>Bacteria</taxon>
        <taxon>Pseudomonadati</taxon>
        <taxon>Pseudomonadota</taxon>
        <taxon>Gammaproteobacteria</taxon>
        <taxon>Pseudomonadales</taxon>
        <taxon>Pseudomonadaceae</taxon>
        <taxon>Pseudomonas</taxon>
    </lineage>
</organism>
<proteinExistence type="predicted"/>
<dbReference type="Proteomes" id="UP000408764">
    <property type="component" value="Unassembled WGS sequence"/>
</dbReference>
<name>A0A5P1DAW9_9PSED</name>
<sequence>MRNAFINAGANNMVASPFTVGNQFASSYFQSKLTAHSEMPGAPVVNADGTIGTVDPNATEAQKMDARLKGAEIKNEATSNLFIFLGLGADAKAVKPSDDAPTDTEGRLTNLEKTLNEIEKQMPELAERFGIVYKPYVAPESSEAPTEQSRMDNIEKRQAYIDKKVELLKIIQNQKAG</sequence>
<evidence type="ECO:0000313" key="1">
    <source>
        <dbReference type="EMBL" id="MRJ37631.1"/>
    </source>
</evidence>
<evidence type="ECO:0000313" key="2">
    <source>
        <dbReference type="Proteomes" id="UP000408764"/>
    </source>
</evidence>
<accession>A0A5P1DAW9</accession>
<gene>
    <name evidence="1" type="ORF">FRT59_11735</name>
</gene>
<dbReference type="EMBL" id="VOIW01000003">
    <property type="protein sequence ID" value="MRJ37631.1"/>
    <property type="molecule type" value="Genomic_DNA"/>
</dbReference>
<dbReference type="AlphaFoldDB" id="A0A5P1DAW9"/>
<reference evidence="1 2" key="1">
    <citation type="submission" date="2019-08" db="EMBL/GenBank/DDBJ databases">
        <title>Pseudomonas haemolytica sp. nov. isolated from raw milk and skim milk concentrate.</title>
        <authorList>
            <person name="Hofmann K."/>
            <person name="Huptas C."/>
            <person name="Doll E."/>
            <person name="Scherer S."/>
            <person name="Wenning M."/>
        </authorList>
    </citation>
    <scope>NUCLEOTIDE SEQUENCE [LARGE SCALE GENOMIC DNA]</scope>
    <source>
        <strain evidence="1 2">DSM 108987</strain>
    </source>
</reference>
<comment type="caution">
    <text evidence="1">The sequence shown here is derived from an EMBL/GenBank/DDBJ whole genome shotgun (WGS) entry which is preliminary data.</text>
</comment>
<protein>
    <submittedName>
        <fullName evidence="1">Type III secretion effector protein</fullName>
    </submittedName>
</protein>